<evidence type="ECO:0000313" key="3">
    <source>
        <dbReference type="Proteomes" id="UP000249203"/>
    </source>
</evidence>
<dbReference type="OrthoDB" id="9773910at2"/>
<dbReference type="EMBL" id="QLMD01000003">
    <property type="protein sequence ID" value="RAJ99182.1"/>
    <property type="molecule type" value="Genomic_DNA"/>
</dbReference>
<sequence length="231" mass="26387">MSQTTPTPIQLPWSDIDTLLLDMDGTLLDLHYDNQFWNQRVPEFYAAAQQIEVATAHQYIHQHFSTVAGTLDWYCLDYWQQTLQLPIRELKRQFIDLIKVRADVPDFLAEARQANKRIILVTNAHPDALALKNQCTNLAAMCDEQYSTHEFGACKEEQSLWQQLQQRTQFDPARSLFIDDGEHILAAAAQFGIAHVLGVENPDSQLPSKIFHQFPSFDNYASLRPIIGATS</sequence>
<dbReference type="Pfam" id="PF00702">
    <property type="entry name" value="Hydrolase"/>
    <property type="match status" value="1"/>
</dbReference>
<dbReference type="PANTHER" id="PTHR43611:SF3">
    <property type="entry name" value="FLAVIN MONONUCLEOTIDE HYDROLASE 1, CHLOROPLATIC"/>
    <property type="match status" value="1"/>
</dbReference>
<evidence type="ECO:0000313" key="1">
    <source>
        <dbReference type="EMBL" id="RAJ99182.1"/>
    </source>
</evidence>
<dbReference type="Proteomes" id="UP000249203">
    <property type="component" value="Unassembled WGS sequence"/>
</dbReference>
<dbReference type="EMBL" id="PIPK01000002">
    <property type="protein sequence ID" value="RUO27672.1"/>
    <property type="molecule type" value="Genomic_DNA"/>
</dbReference>
<dbReference type="InterPro" id="IPR036412">
    <property type="entry name" value="HAD-like_sf"/>
</dbReference>
<dbReference type="SUPFAM" id="SSF56784">
    <property type="entry name" value="HAD-like"/>
    <property type="match status" value="1"/>
</dbReference>
<proteinExistence type="predicted"/>
<dbReference type="InterPro" id="IPR006439">
    <property type="entry name" value="HAD-SF_hydro_IA"/>
</dbReference>
<dbReference type="NCBIfam" id="NF011564">
    <property type="entry name" value="PRK14988.1"/>
    <property type="match status" value="1"/>
</dbReference>
<dbReference type="AlphaFoldDB" id="A0A327X3G7"/>
<accession>A0A327X3G7</accession>
<organism evidence="1 3">
    <name type="scientific">Aliidiomarina maris</name>
    <dbReference type="NCBI Taxonomy" id="531312"/>
    <lineage>
        <taxon>Bacteria</taxon>
        <taxon>Pseudomonadati</taxon>
        <taxon>Pseudomonadota</taxon>
        <taxon>Gammaproteobacteria</taxon>
        <taxon>Alteromonadales</taxon>
        <taxon>Idiomarinaceae</taxon>
        <taxon>Aliidiomarina</taxon>
    </lineage>
</organism>
<dbReference type="GO" id="GO:0016787">
    <property type="term" value="F:hydrolase activity"/>
    <property type="evidence" value="ECO:0007669"/>
    <property type="project" value="UniProtKB-KW"/>
</dbReference>
<evidence type="ECO:0000313" key="4">
    <source>
        <dbReference type="Proteomes" id="UP000287865"/>
    </source>
</evidence>
<protein>
    <submittedName>
        <fullName evidence="2">HAD family hydrolase</fullName>
    </submittedName>
    <submittedName>
        <fullName evidence="1">Putative hydrolase of the HAD superfamily</fullName>
    </submittedName>
</protein>
<keyword evidence="4" id="KW-1185">Reference proteome</keyword>
<dbReference type="RefSeq" id="WP_111568788.1">
    <property type="nucleotide sequence ID" value="NZ_PIPK01000002.1"/>
</dbReference>
<reference evidence="1 3" key="2">
    <citation type="submission" date="2018-06" db="EMBL/GenBank/DDBJ databases">
        <title>Genomic Encyclopedia of Type Strains, Phase III (KMG-III): the genomes of soil and plant-associated and newly described type strains.</title>
        <authorList>
            <person name="Whitman W."/>
        </authorList>
    </citation>
    <scope>NUCLEOTIDE SEQUENCE [LARGE SCALE GENOMIC DNA]</scope>
    <source>
        <strain evidence="1 3">CGMCC 1.15366</strain>
    </source>
</reference>
<dbReference type="InterPro" id="IPR023214">
    <property type="entry name" value="HAD_sf"/>
</dbReference>
<dbReference type="Gene3D" id="3.40.50.1000">
    <property type="entry name" value="HAD superfamily/HAD-like"/>
    <property type="match status" value="1"/>
</dbReference>
<dbReference type="PANTHER" id="PTHR43611">
    <property type="entry name" value="ALPHA-D-GLUCOSE 1-PHOSPHATE PHOSPHATASE"/>
    <property type="match status" value="1"/>
</dbReference>
<dbReference type="Proteomes" id="UP000287865">
    <property type="component" value="Unassembled WGS sequence"/>
</dbReference>
<reference evidence="2 4" key="1">
    <citation type="journal article" date="2018" name="Front. Microbiol.">
        <title>Genome-Based Analysis Reveals the Taxonomy and Diversity of the Family Idiomarinaceae.</title>
        <authorList>
            <person name="Liu Y."/>
            <person name="Lai Q."/>
            <person name="Shao Z."/>
        </authorList>
    </citation>
    <scope>NUCLEOTIDE SEQUENCE [LARGE SCALE GENOMIC DNA]</scope>
    <source>
        <strain evidence="2 4">CF12-14</strain>
    </source>
</reference>
<keyword evidence="1" id="KW-0378">Hydrolase</keyword>
<gene>
    <name evidence="1" type="ORF">B0I24_103176</name>
    <name evidence="2" type="ORF">CWE07_03375</name>
</gene>
<dbReference type="NCBIfam" id="TIGR01509">
    <property type="entry name" value="HAD-SF-IA-v3"/>
    <property type="match status" value="1"/>
</dbReference>
<evidence type="ECO:0000313" key="2">
    <source>
        <dbReference type="EMBL" id="RUO27672.1"/>
    </source>
</evidence>
<name>A0A327X3G7_9GAMM</name>
<dbReference type="SFLD" id="SFLDS00003">
    <property type="entry name" value="Haloacid_Dehalogenase"/>
    <property type="match status" value="1"/>
</dbReference>
<dbReference type="SFLD" id="SFLDG01129">
    <property type="entry name" value="C1.5:_HAD__Beta-PGM__Phosphata"/>
    <property type="match status" value="1"/>
</dbReference>
<comment type="caution">
    <text evidence="1">The sequence shown here is derived from an EMBL/GenBank/DDBJ whole genome shotgun (WGS) entry which is preliminary data.</text>
</comment>